<accession>D1QRF0</accession>
<gene>
    <name evidence="1" type="ORF">HMPREF0971_01554</name>
</gene>
<comment type="caution">
    <text evidence="1">The sequence shown here is derived from an EMBL/GenBank/DDBJ whole genome shotgun (WGS) entry which is preliminary data.</text>
</comment>
<organism evidence="1 2">
    <name type="scientific">Segatella oris F0302</name>
    <dbReference type="NCBI Taxonomy" id="649760"/>
    <lineage>
        <taxon>Bacteria</taxon>
        <taxon>Pseudomonadati</taxon>
        <taxon>Bacteroidota</taxon>
        <taxon>Bacteroidia</taxon>
        <taxon>Bacteroidales</taxon>
        <taxon>Prevotellaceae</taxon>
        <taxon>Segatella</taxon>
    </lineage>
</organism>
<evidence type="ECO:0000313" key="1">
    <source>
        <dbReference type="EMBL" id="EFB32108.1"/>
    </source>
</evidence>
<reference evidence="1 2" key="1">
    <citation type="submission" date="2009-11" db="EMBL/GenBank/DDBJ databases">
        <authorList>
            <person name="Weinstock G."/>
            <person name="Sodergren E."/>
            <person name="Clifton S."/>
            <person name="Fulton L."/>
            <person name="Fulton B."/>
            <person name="Courtney L."/>
            <person name="Fronick C."/>
            <person name="Harrison M."/>
            <person name="Strong C."/>
            <person name="Farmer C."/>
            <person name="Delahaunty K."/>
            <person name="Markovic C."/>
            <person name="Hall O."/>
            <person name="Minx P."/>
            <person name="Tomlinson C."/>
            <person name="Mitreva M."/>
            <person name="Nelson J."/>
            <person name="Hou S."/>
            <person name="Wollam A."/>
            <person name="Pepin K.H."/>
            <person name="Johnson M."/>
            <person name="Bhonagiri V."/>
            <person name="Nash W.E."/>
            <person name="Warren W."/>
            <person name="Chinwalla A."/>
            <person name="Mardis E.R."/>
            <person name="Wilson R.K."/>
        </authorList>
    </citation>
    <scope>NUCLEOTIDE SEQUENCE [LARGE SCALE GENOMIC DNA]</scope>
    <source>
        <strain evidence="1 2">F0302</strain>
    </source>
</reference>
<evidence type="ECO:0000313" key="2">
    <source>
        <dbReference type="Proteomes" id="UP000004079"/>
    </source>
</evidence>
<dbReference type="EMBL" id="ACUZ02000029">
    <property type="protein sequence ID" value="EFB32108.1"/>
    <property type="molecule type" value="Genomic_DNA"/>
</dbReference>
<dbReference type="AlphaFoldDB" id="D1QRF0"/>
<protein>
    <submittedName>
        <fullName evidence="1">Uncharacterized protein</fullName>
    </submittedName>
</protein>
<name>D1QRF0_9BACT</name>
<proteinExistence type="predicted"/>
<sequence>MKHFSRFSLFFSSLSWYENTVLGHSQSPGNQTVTIFKPSRGIG</sequence>
<dbReference type="HOGENOM" id="CLU_3237751_0_0_10"/>
<dbReference type="Proteomes" id="UP000004079">
    <property type="component" value="Unassembled WGS sequence"/>
</dbReference>